<keyword evidence="1" id="KW-0812">Transmembrane</keyword>
<evidence type="ECO:0000256" key="1">
    <source>
        <dbReference type="SAM" id="Phobius"/>
    </source>
</evidence>
<name>A0A914LE92_MELIC</name>
<protein>
    <submittedName>
        <fullName evidence="3">Uncharacterized protein</fullName>
    </submittedName>
</protein>
<evidence type="ECO:0000313" key="3">
    <source>
        <dbReference type="WBParaSite" id="Minc3s00456g12618"/>
    </source>
</evidence>
<keyword evidence="1" id="KW-0472">Membrane</keyword>
<keyword evidence="2" id="KW-1185">Reference proteome</keyword>
<dbReference type="AlphaFoldDB" id="A0A914LE92"/>
<proteinExistence type="predicted"/>
<feature type="transmembrane region" description="Helical" evidence="1">
    <location>
        <begin position="21"/>
        <end position="43"/>
    </location>
</feature>
<dbReference type="WBParaSite" id="Minc3s00456g12618">
    <property type="protein sequence ID" value="Minc3s00456g12618"/>
    <property type="gene ID" value="Minc3s00456g12618"/>
</dbReference>
<reference evidence="3" key="1">
    <citation type="submission" date="2022-11" db="UniProtKB">
        <authorList>
            <consortium name="WormBaseParasite"/>
        </authorList>
    </citation>
    <scope>IDENTIFICATION</scope>
</reference>
<dbReference type="Proteomes" id="UP000887563">
    <property type="component" value="Unplaced"/>
</dbReference>
<accession>A0A914LE92</accession>
<evidence type="ECO:0000313" key="2">
    <source>
        <dbReference type="Proteomes" id="UP000887563"/>
    </source>
</evidence>
<organism evidence="2 3">
    <name type="scientific">Meloidogyne incognita</name>
    <name type="common">Southern root-knot nematode worm</name>
    <name type="synonym">Oxyuris incognita</name>
    <dbReference type="NCBI Taxonomy" id="6306"/>
    <lineage>
        <taxon>Eukaryota</taxon>
        <taxon>Metazoa</taxon>
        <taxon>Ecdysozoa</taxon>
        <taxon>Nematoda</taxon>
        <taxon>Chromadorea</taxon>
        <taxon>Rhabditida</taxon>
        <taxon>Tylenchina</taxon>
        <taxon>Tylenchomorpha</taxon>
        <taxon>Tylenchoidea</taxon>
        <taxon>Meloidogynidae</taxon>
        <taxon>Meloidogyninae</taxon>
        <taxon>Meloidogyne</taxon>
        <taxon>Meloidogyne incognita group</taxon>
    </lineage>
</organism>
<sequence length="112" mass="12809">MCVLAYCTIYGFWTFCTNFRLWAFCLIFWLSAFCLISGLWAFCTDFRLLNSELFLGCGRLVGSKQSNPTIRYTLEFVSFNEEGCLSKGVSLSLLSHPTANKIKEVLKYSQNN</sequence>
<keyword evidence="1" id="KW-1133">Transmembrane helix</keyword>